<protein>
    <submittedName>
        <fullName evidence="4">J domain-containing protein</fullName>
    </submittedName>
</protein>
<dbReference type="InterPro" id="IPR050817">
    <property type="entry name" value="DjlA_DnaK_co-chaperone"/>
</dbReference>
<dbReference type="RefSeq" id="WP_201427795.1">
    <property type="nucleotide sequence ID" value="NZ_JAEQMG010000105.1"/>
</dbReference>
<dbReference type="Gene3D" id="1.25.40.10">
    <property type="entry name" value="Tetratricopeptide repeat domain"/>
    <property type="match status" value="1"/>
</dbReference>
<dbReference type="CDD" id="cd06257">
    <property type="entry name" value="DnaJ"/>
    <property type="match status" value="1"/>
</dbReference>
<evidence type="ECO:0000313" key="5">
    <source>
        <dbReference type="Proteomes" id="UP000633365"/>
    </source>
</evidence>
<dbReference type="SUPFAM" id="SSF48452">
    <property type="entry name" value="TPR-like"/>
    <property type="match status" value="1"/>
</dbReference>
<feature type="domain" description="J" evidence="3">
    <location>
        <begin position="3"/>
        <end position="76"/>
    </location>
</feature>
<dbReference type="PRINTS" id="PR00625">
    <property type="entry name" value="JDOMAIN"/>
</dbReference>
<evidence type="ECO:0000256" key="1">
    <source>
        <dbReference type="ARBA" id="ARBA00022705"/>
    </source>
</evidence>
<keyword evidence="5" id="KW-1185">Reference proteome</keyword>
<dbReference type="InterPro" id="IPR019734">
    <property type="entry name" value="TPR_rpt"/>
</dbReference>
<reference evidence="4" key="1">
    <citation type="submission" date="2021-01" db="EMBL/GenBank/DDBJ databases">
        <title>Genome public.</title>
        <authorList>
            <person name="Liu C."/>
            <person name="Sun Q."/>
        </authorList>
    </citation>
    <scope>NUCLEOTIDE SEQUENCE</scope>
    <source>
        <strain evidence="4">M6</strain>
    </source>
</reference>
<comment type="caution">
    <text evidence="4">The sequence shown here is derived from an EMBL/GenBank/DDBJ whole genome shotgun (WGS) entry which is preliminary data.</text>
</comment>
<dbReference type="Pfam" id="PF00226">
    <property type="entry name" value="DnaJ"/>
    <property type="match status" value="1"/>
</dbReference>
<dbReference type="Gene3D" id="1.10.287.110">
    <property type="entry name" value="DnaJ domain"/>
    <property type="match status" value="1"/>
</dbReference>
<name>A0A935C5F7_9FIRM</name>
<dbReference type="InterPro" id="IPR036869">
    <property type="entry name" value="J_dom_sf"/>
</dbReference>
<keyword evidence="1" id="KW-0235">DNA replication</keyword>
<dbReference type="PANTHER" id="PTHR24074">
    <property type="entry name" value="CO-CHAPERONE PROTEIN DJLA"/>
    <property type="match status" value="1"/>
</dbReference>
<dbReference type="SUPFAM" id="SSF46565">
    <property type="entry name" value="Chaperone J-domain"/>
    <property type="match status" value="1"/>
</dbReference>
<gene>
    <name evidence="4" type="ORF">JKK62_10145</name>
</gene>
<dbReference type="AlphaFoldDB" id="A0A935C5F7"/>
<organism evidence="4 5">
    <name type="scientific">Ruminococcus difficilis</name>
    <dbReference type="NCBI Taxonomy" id="2763069"/>
    <lineage>
        <taxon>Bacteria</taxon>
        <taxon>Bacillati</taxon>
        <taxon>Bacillota</taxon>
        <taxon>Clostridia</taxon>
        <taxon>Eubacteriales</taxon>
        <taxon>Oscillospiraceae</taxon>
        <taxon>Ruminococcus</taxon>
    </lineage>
</organism>
<keyword evidence="2" id="KW-0802">TPR repeat</keyword>
<dbReference type="InterPro" id="IPR011990">
    <property type="entry name" value="TPR-like_helical_dom_sf"/>
</dbReference>
<dbReference type="EMBL" id="JAEQMG010000105">
    <property type="protein sequence ID" value="MBK6088998.1"/>
    <property type="molecule type" value="Genomic_DNA"/>
</dbReference>
<sequence length="202" mass="22808">MKNPYEVLGVPETATDEEIKTAYRNLAKKYHPDNYNDSPLADVAEEKMKEVNEAYDQICDMRRNGSQSSSYNGSYGTGNSYRRTSYPDVRQYIMNGRLDDAMELLNGTPETNRDAEWYFLMGMVFSRKGWNDQAFSYFQRAYQMDPSNPEFSAAFNNMNARRSYNNPGYNTMGTGTGCSGCDICTGMLCANCLCNCCSAGCR</sequence>
<dbReference type="PROSITE" id="PS50005">
    <property type="entry name" value="TPR"/>
    <property type="match status" value="1"/>
</dbReference>
<proteinExistence type="predicted"/>
<dbReference type="GO" id="GO:0006260">
    <property type="term" value="P:DNA replication"/>
    <property type="evidence" value="ECO:0007669"/>
    <property type="project" value="UniProtKB-KW"/>
</dbReference>
<evidence type="ECO:0000313" key="4">
    <source>
        <dbReference type="EMBL" id="MBK6088998.1"/>
    </source>
</evidence>
<dbReference type="Proteomes" id="UP000633365">
    <property type="component" value="Unassembled WGS sequence"/>
</dbReference>
<accession>A0A935C5F7</accession>
<evidence type="ECO:0000256" key="2">
    <source>
        <dbReference type="PROSITE-ProRule" id="PRU00339"/>
    </source>
</evidence>
<dbReference type="SMART" id="SM00271">
    <property type="entry name" value="DnaJ"/>
    <property type="match status" value="1"/>
</dbReference>
<feature type="repeat" description="TPR" evidence="2">
    <location>
        <begin position="115"/>
        <end position="148"/>
    </location>
</feature>
<evidence type="ECO:0000259" key="3">
    <source>
        <dbReference type="PROSITE" id="PS50076"/>
    </source>
</evidence>
<dbReference type="InterPro" id="IPR001623">
    <property type="entry name" value="DnaJ_domain"/>
</dbReference>
<dbReference type="PROSITE" id="PS50076">
    <property type="entry name" value="DNAJ_2"/>
    <property type="match status" value="1"/>
</dbReference>